<feature type="region of interest" description="Disordered" evidence="1">
    <location>
        <begin position="44"/>
        <end position="89"/>
    </location>
</feature>
<feature type="compositionally biased region" description="Polar residues" evidence="1">
    <location>
        <begin position="50"/>
        <end position="62"/>
    </location>
</feature>
<dbReference type="AlphaFoldDB" id="A0A4V1IRV3"/>
<gene>
    <name evidence="2" type="ORF">BDK51DRAFT_29784</name>
</gene>
<dbReference type="EMBL" id="KZ995103">
    <property type="protein sequence ID" value="RKO91357.1"/>
    <property type="molecule type" value="Genomic_DNA"/>
</dbReference>
<evidence type="ECO:0000313" key="3">
    <source>
        <dbReference type="Proteomes" id="UP000269721"/>
    </source>
</evidence>
<accession>A0A4V1IRV3</accession>
<proteinExistence type="predicted"/>
<reference evidence="2" key="1">
    <citation type="submission" date="2018-06" db="EMBL/GenBank/DDBJ databases">
        <title>Leveraging single-cell genomics to expand the Fungal Tree of Life.</title>
        <authorList>
            <consortium name="DOE Joint Genome Institute"/>
            <person name="Ahrendt S.R."/>
            <person name="Quandt C.A."/>
            <person name="Ciobanu D."/>
            <person name="Clum A."/>
            <person name="Salamov A."/>
            <person name="Andreopoulos B."/>
            <person name="Cheng J.-F."/>
            <person name="Woyke T."/>
            <person name="Pelin A."/>
            <person name="Henrissat B."/>
            <person name="Reynolds N."/>
            <person name="Benny G.L."/>
            <person name="Smith M.E."/>
            <person name="James T.Y."/>
            <person name="Grigoriev I.V."/>
        </authorList>
    </citation>
    <scope>NUCLEOTIDE SEQUENCE</scope>
    <source>
        <strain evidence="2">Perch Fen</strain>
    </source>
</reference>
<feature type="compositionally biased region" description="Low complexity" evidence="1">
    <location>
        <begin position="71"/>
        <end position="89"/>
    </location>
</feature>
<organism evidence="2 3">
    <name type="scientific">Blyttiomyces helicus</name>
    <dbReference type="NCBI Taxonomy" id="388810"/>
    <lineage>
        <taxon>Eukaryota</taxon>
        <taxon>Fungi</taxon>
        <taxon>Fungi incertae sedis</taxon>
        <taxon>Chytridiomycota</taxon>
        <taxon>Chytridiomycota incertae sedis</taxon>
        <taxon>Chytridiomycetes</taxon>
        <taxon>Chytridiomycetes incertae sedis</taxon>
        <taxon>Blyttiomyces</taxon>
    </lineage>
</organism>
<protein>
    <submittedName>
        <fullName evidence="2">Uncharacterized protein</fullName>
    </submittedName>
</protein>
<name>A0A4V1IRV3_9FUNG</name>
<sequence length="535" mass="58576">MSSPITDTVTAAPAIGPLQLQQHCGEYIGSYSCQGGRGVRQAGFQKAHRASQQYLQQETPASDPSPHDSESAVPAEAAGTPAPTPATTSAATPVANMNIIFVSPADAANPSIGLIGGNVISLRAPTSNRPTLNPYARHFIPGAPKFASIWGQEPPAYGWYQQADRPQYWYGGSNGSYDGQGSYRPQRGGYRSFYLAHGAPSVGQAHYALQQYQQQQAYRAPSNRQLSGGKYNNSYPGHGGYGGRQTTITISTAEAQPEWSRLPDYATPPLRLLILKDPSKYEDLNDSELKCFSEYRICLPHTALDDYQEGLHGNPLETTNAACTGSHFPPPDHGLYGLPPNHIILSKNDVDGMLPTTPSTTWTIVDKRAIFTVAYWMAHEFAHALGSTLFILDIIPDHLTPKTVIPFDNLFLAKTALMQNGDLQIISGERGYFLEEKLGGMIRCVFAEDPSGSVEDILLDHLSEGVYAVVPDDIIMDWVDRADPGMIIRKMEIRTPPILVPFERRQRMKGRHLPPFVFPVTPTGKPLCRRGAMKT</sequence>
<evidence type="ECO:0000256" key="1">
    <source>
        <dbReference type="SAM" id="MobiDB-lite"/>
    </source>
</evidence>
<dbReference type="OrthoDB" id="5593907at2759"/>
<keyword evidence="3" id="KW-1185">Reference proteome</keyword>
<evidence type="ECO:0000313" key="2">
    <source>
        <dbReference type="EMBL" id="RKO91357.1"/>
    </source>
</evidence>
<dbReference type="Proteomes" id="UP000269721">
    <property type="component" value="Unassembled WGS sequence"/>
</dbReference>